<name>A0AA38C5A2_TAXCH</name>
<sequence>DNKEKEEECKDEEDMELVGMFEPEHIEPLPVEKELCNEEEEHLCNLNIEEKKGLKIVEDTRNKGKTKLYDEPMHKRVEDISPLGTIKLSTIVEY</sequence>
<dbReference type="AlphaFoldDB" id="A0AA38C5A2"/>
<accession>A0AA38C5A2</accession>
<feature type="non-terminal residue" evidence="1">
    <location>
        <position position="1"/>
    </location>
</feature>
<protein>
    <submittedName>
        <fullName evidence="1">Uncharacterized protein</fullName>
    </submittedName>
</protein>
<organism evidence="1 2">
    <name type="scientific">Taxus chinensis</name>
    <name type="common">Chinese yew</name>
    <name type="synonym">Taxus wallichiana var. chinensis</name>
    <dbReference type="NCBI Taxonomy" id="29808"/>
    <lineage>
        <taxon>Eukaryota</taxon>
        <taxon>Viridiplantae</taxon>
        <taxon>Streptophyta</taxon>
        <taxon>Embryophyta</taxon>
        <taxon>Tracheophyta</taxon>
        <taxon>Spermatophyta</taxon>
        <taxon>Pinopsida</taxon>
        <taxon>Pinidae</taxon>
        <taxon>Conifers II</taxon>
        <taxon>Cupressales</taxon>
        <taxon>Taxaceae</taxon>
        <taxon>Taxus</taxon>
    </lineage>
</organism>
<proteinExistence type="predicted"/>
<dbReference type="Proteomes" id="UP000824469">
    <property type="component" value="Unassembled WGS sequence"/>
</dbReference>
<gene>
    <name evidence="1" type="ORF">KI387_040865</name>
</gene>
<evidence type="ECO:0000313" key="2">
    <source>
        <dbReference type="Proteomes" id="UP000824469"/>
    </source>
</evidence>
<comment type="caution">
    <text evidence="1">The sequence shown here is derived from an EMBL/GenBank/DDBJ whole genome shotgun (WGS) entry which is preliminary data.</text>
</comment>
<keyword evidence="2" id="KW-1185">Reference proteome</keyword>
<reference evidence="1 2" key="1">
    <citation type="journal article" date="2021" name="Nat. Plants">
        <title>The Taxus genome provides insights into paclitaxel biosynthesis.</title>
        <authorList>
            <person name="Xiong X."/>
            <person name="Gou J."/>
            <person name="Liao Q."/>
            <person name="Li Y."/>
            <person name="Zhou Q."/>
            <person name="Bi G."/>
            <person name="Li C."/>
            <person name="Du R."/>
            <person name="Wang X."/>
            <person name="Sun T."/>
            <person name="Guo L."/>
            <person name="Liang H."/>
            <person name="Lu P."/>
            <person name="Wu Y."/>
            <person name="Zhang Z."/>
            <person name="Ro D.K."/>
            <person name="Shang Y."/>
            <person name="Huang S."/>
            <person name="Yan J."/>
        </authorList>
    </citation>
    <scope>NUCLEOTIDE SEQUENCE [LARGE SCALE GENOMIC DNA]</scope>
    <source>
        <strain evidence="1">Ta-2019</strain>
    </source>
</reference>
<evidence type="ECO:0000313" key="1">
    <source>
        <dbReference type="EMBL" id="KAH9293942.1"/>
    </source>
</evidence>
<dbReference type="EMBL" id="JAHRHJ020000566">
    <property type="protein sequence ID" value="KAH9293942.1"/>
    <property type="molecule type" value="Genomic_DNA"/>
</dbReference>